<keyword evidence="6" id="KW-0479">Metal-binding</keyword>
<dbReference type="AlphaFoldDB" id="A0A919U169"/>
<evidence type="ECO:0000256" key="2">
    <source>
        <dbReference type="ARBA" id="ARBA00011955"/>
    </source>
</evidence>
<keyword evidence="8" id="KW-0460">Magnesium</keyword>
<evidence type="ECO:0000256" key="6">
    <source>
        <dbReference type="ARBA" id="ARBA00022723"/>
    </source>
</evidence>
<dbReference type="Gene3D" id="3.10.520.10">
    <property type="entry name" value="ApbE-like domains"/>
    <property type="match status" value="1"/>
</dbReference>
<dbReference type="GO" id="GO:0046872">
    <property type="term" value="F:metal ion binding"/>
    <property type="evidence" value="ECO:0007669"/>
    <property type="project" value="UniProtKB-KW"/>
</dbReference>
<dbReference type="RefSeq" id="WP_203748371.1">
    <property type="nucleotide sequence ID" value="NZ_BONK01000002.1"/>
</dbReference>
<gene>
    <name evidence="11" type="ORF">Cch01nite_05780</name>
</gene>
<dbReference type="PANTHER" id="PTHR30040:SF2">
    <property type="entry name" value="FAD:PROTEIN FMN TRANSFERASE"/>
    <property type="match status" value="1"/>
</dbReference>
<reference evidence="11" key="1">
    <citation type="submission" date="2021-01" db="EMBL/GenBank/DDBJ databases">
        <title>Whole genome shotgun sequence of Cellulomonas chitinilytica NBRC 110799.</title>
        <authorList>
            <person name="Komaki H."/>
            <person name="Tamura T."/>
        </authorList>
    </citation>
    <scope>NUCLEOTIDE SEQUENCE</scope>
    <source>
        <strain evidence="11">NBRC 110799</strain>
    </source>
</reference>
<evidence type="ECO:0000256" key="1">
    <source>
        <dbReference type="ARBA" id="ARBA00001946"/>
    </source>
</evidence>
<evidence type="ECO:0000256" key="9">
    <source>
        <dbReference type="ARBA" id="ARBA00031306"/>
    </source>
</evidence>
<evidence type="ECO:0000256" key="3">
    <source>
        <dbReference type="ARBA" id="ARBA00016337"/>
    </source>
</evidence>
<proteinExistence type="predicted"/>
<evidence type="ECO:0000256" key="8">
    <source>
        <dbReference type="ARBA" id="ARBA00022842"/>
    </source>
</evidence>
<dbReference type="Proteomes" id="UP000632740">
    <property type="component" value="Unassembled WGS sequence"/>
</dbReference>
<evidence type="ECO:0000313" key="11">
    <source>
        <dbReference type="EMBL" id="GIG19854.1"/>
    </source>
</evidence>
<dbReference type="EMBL" id="BONK01000002">
    <property type="protein sequence ID" value="GIG19854.1"/>
    <property type="molecule type" value="Genomic_DNA"/>
</dbReference>
<evidence type="ECO:0000256" key="7">
    <source>
        <dbReference type="ARBA" id="ARBA00022827"/>
    </source>
</evidence>
<evidence type="ECO:0000256" key="10">
    <source>
        <dbReference type="ARBA" id="ARBA00048540"/>
    </source>
</evidence>
<evidence type="ECO:0000256" key="5">
    <source>
        <dbReference type="ARBA" id="ARBA00022679"/>
    </source>
</evidence>
<sequence>MPADSTWFDAIGTRWTISADGPLDATTLARVHDRIAGYDETWSRFRDDSLVARISREAGTYRLPPEGPALLDLYDRLNERTAGAVSPLVGRSLERLGYDADLSLRPSGPPLPAPSDVLHLDGDLLHVLEPVLLDVGAAGKGQLVDLVGAELRACGVDGFLIDAGGDLLHAGDRPARVGLRQPGDPSRVIGVVELRDAALCGSGVDLRRWGDGWHHVLDARTGWPTRDVVATWAVASSAMVADGLATALFFADPDRLEAAFDLTYVRVHADGTVRYSLGLPGEVFA</sequence>
<keyword evidence="4" id="KW-0285">Flavoprotein</keyword>
<accession>A0A919U169</accession>
<dbReference type="EC" id="2.7.1.180" evidence="2"/>
<protein>
    <recommendedName>
        <fullName evidence="3">FAD:protein FMN transferase</fullName>
        <ecNumber evidence="2">2.7.1.180</ecNumber>
    </recommendedName>
    <alternativeName>
        <fullName evidence="9">Flavin transferase</fullName>
    </alternativeName>
</protein>
<dbReference type="InterPro" id="IPR003374">
    <property type="entry name" value="ApbE-like_sf"/>
</dbReference>
<organism evidence="11 12">
    <name type="scientific">Cellulomonas chitinilytica</name>
    <dbReference type="NCBI Taxonomy" id="398759"/>
    <lineage>
        <taxon>Bacteria</taxon>
        <taxon>Bacillati</taxon>
        <taxon>Actinomycetota</taxon>
        <taxon>Actinomycetes</taxon>
        <taxon>Micrococcales</taxon>
        <taxon>Cellulomonadaceae</taxon>
        <taxon>Cellulomonas</taxon>
    </lineage>
</organism>
<dbReference type="GO" id="GO:0016740">
    <property type="term" value="F:transferase activity"/>
    <property type="evidence" value="ECO:0007669"/>
    <property type="project" value="UniProtKB-KW"/>
</dbReference>
<keyword evidence="5 11" id="KW-0808">Transferase</keyword>
<comment type="caution">
    <text evidence="11">The sequence shown here is derived from an EMBL/GenBank/DDBJ whole genome shotgun (WGS) entry which is preliminary data.</text>
</comment>
<comment type="cofactor">
    <cofactor evidence="1">
        <name>Mg(2+)</name>
        <dbReference type="ChEBI" id="CHEBI:18420"/>
    </cofactor>
</comment>
<name>A0A919U169_9CELL</name>
<dbReference type="InterPro" id="IPR024932">
    <property type="entry name" value="ApbE"/>
</dbReference>
<evidence type="ECO:0000313" key="12">
    <source>
        <dbReference type="Proteomes" id="UP000632740"/>
    </source>
</evidence>
<dbReference type="PANTHER" id="PTHR30040">
    <property type="entry name" value="THIAMINE BIOSYNTHESIS LIPOPROTEIN APBE"/>
    <property type="match status" value="1"/>
</dbReference>
<comment type="catalytic activity">
    <reaction evidence="10">
        <text>L-threonyl-[protein] + FAD = FMN-L-threonyl-[protein] + AMP + H(+)</text>
        <dbReference type="Rhea" id="RHEA:36847"/>
        <dbReference type="Rhea" id="RHEA-COMP:11060"/>
        <dbReference type="Rhea" id="RHEA-COMP:11061"/>
        <dbReference type="ChEBI" id="CHEBI:15378"/>
        <dbReference type="ChEBI" id="CHEBI:30013"/>
        <dbReference type="ChEBI" id="CHEBI:57692"/>
        <dbReference type="ChEBI" id="CHEBI:74257"/>
        <dbReference type="ChEBI" id="CHEBI:456215"/>
        <dbReference type="EC" id="2.7.1.180"/>
    </reaction>
</comment>
<keyword evidence="12" id="KW-1185">Reference proteome</keyword>
<dbReference type="SUPFAM" id="SSF143631">
    <property type="entry name" value="ApbE-like"/>
    <property type="match status" value="1"/>
</dbReference>
<dbReference type="Pfam" id="PF02424">
    <property type="entry name" value="ApbE"/>
    <property type="match status" value="1"/>
</dbReference>
<keyword evidence="7" id="KW-0274">FAD</keyword>
<evidence type="ECO:0000256" key="4">
    <source>
        <dbReference type="ARBA" id="ARBA00022630"/>
    </source>
</evidence>